<dbReference type="EMBL" id="JBHMCF010000013">
    <property type="protein sequence ID" value="MFB9471506.1"/>
    <property type="molecule type" value="Genomic_DNA"/>
</dbReference>
<name>A0ABV5NMH6_9ACTN</name>
<reference evidence="1 2" key="1">
    <citation type="submission" date="2024-09" db="EMBL/GenBank/DDBJ databases">
        <authorList>
            <person name="Sun Q."/>
            <person name="Mori K."/>
        </authorList>
    </citation>
    <scope>NUCLEOTIDE SEQUENCE [LARGE SCALE GENOMIC DNA]</scope>
    <source>
        <strain evidence="1 2">JCM 3324</strain>
    </source>
</reference>
<accession>A0ABV5NMH6</accession>
<protein>
    <submittedName>
        <fullName evidence="1">Uncharacterized protein</fullName>
    </submittedName>
</protein>
<comment type="caution">
    <text evidence="1">The sequence shown here is derived from an EMBL/GenBank/DDBJ whole genome shotgun (WGS) entry which is preliminary data.</text>
</comment>
<evidence type="ECO:0000313" key="1">
    <source>
        <dbReference type="EMBL" id="MFB9471506.1"/>
    </source>
</evidence>
<evidence type="ECO:0000313" key="2">
    <source>
        <dbReference type="Proteomes" id="UP001589568"/>
    </source>
</evidence>
<keyword evidence="2" id="KW-1185">Reference proteome</keyword>
<organism evidence="1 2">
    <name type="scientific">Nonomuraea salmonea</name>
    <dbReference type="NCBI Taxonomy" id="46181"/>
    <lineage>
        <taxon>Bacteria</taxon>
        <taxon>Bacillati</taxon>
        <taxon>Actinomycetota</taxon>
        <taxon>Actinomycetes</taxon>
        <taxon>Streptosporangiales</taxon>
        <taxon>Streptosporangiaceae</taxon>
        <taxon>Nonomuraea</taxon>
    </lineage>
</organism>
<dbReference type="RefSeq" id="WP_364377355.1">
    <property type="nucleotide sequence ID" value="NZ_JBHMCF010000013.1"/>
</dbReference>
<sequence length="177" mass="19251">MNEPHVITTEWVDAPKFIGYRDYVAGTYNSYRCSCAVPLTDREAATLHAAEWGRCVTCLGSGMISIAPFHSDGCHNCDGSGQGRQAAVVVRARVTEDFVKEVADLLPAEFGLEDVVTVLQQHMPPECGSMETVFSVAAGLIRYLEVQGLVVLGTAPDFVPGEGVEQRYGDPMWIRTP</sequence>
<proteinExistence type="predicted"/>
<dbReference type="Proteomes" id="UP001589568">
    <property type="component" value="Unassembled WGS sequence"/>
</dbReference>
<gene>
    <name evidence="1" type="ORF">ACFFR3_18445</name>
</gene>